<dbReference type="EMBL" id="GBXM01081885">
    <property type="protein sequence ID" value="JAH26692.1"/>
    <property type="molecule type" value="Transcribed_RNA"/>
</dbReference>
<sequence length="30" mass="3565">MTFFIRNYISINLQVQTIKNIIQVSQFFSA</sequence>
<reference evidence="1" key="2">
    <citation type="journal article" date="2015" name="Fish Shellfish Immunol.">
        <title>Early steps in the European eel (Anguilla anguilla)-Vibrio vulnificus interaction in the gills: Role of the RtxA13 toxin.</title>
        <authorList>
            <person name="Callol A."/>
            <person name="Pajuelo D."/>
            <person name="Ebbesson L."/>
            <person name="Teles M."/>
            <person name="MacKenzie S."/>
            <person name="Amaro C."/>
        </authorList>
    </citation>
    <scope>NUCLEOTIDE SEQUENCE</scope>
</reference>
<dbReference type="AlphaFoldDB" id="A0A0E9RD08"/>
<evidence type="ECO:0000313" key="1">
    <source>
        <dbReference type="EMBL" id="JAH26692.1"/>
    </source>
</evidence>
<accession>A0A0E9RD08</accession>
<organism evidence="1">
    <name type="scientific">Anguilla anguilla</name>
    <name type="common">European freshwater eel</name>
    <name type="synonym">Muraena anguilla</name>
    <dbReference type="NCBI Taxonomy" id="7936"/>
    <lineage>
        <taxon>Eukaryota</taxon>
        <taxon>Metazoa</taxon>
        <taxon>Chordata</taxon>
        <taxon>Craniata</taxon>
        <taxon>Vertebrata</taxon>
        <taxon>Euteleostomi</taxon>
        <taxon>Actinopterygii</taxon>
        <taxon>Neopterygii</taxon>
        <taxon>Teleostei</taxon>
        <taxon>Anguilliformes</taxon>
        <taxon>Anguillidae</taxon>
        <taxon>Anguilla</taxon>
    </lineage>
</organism>
<name>A0A0E9RD08_ANGAN</name>
<proteinExistence type="predicted"/>
<protein>
    <submittedName>
        <fullName evidence="1">Uncharacterized protein</fullName>
    </submittedName>
</protein>
<reference evidence="1" key="1">
    <citation type="submission" date="2014-11" db="EMBL/GenBank/DDBJ databases">
        <authorList>
            <person name="Amaro Gonzalez C."/>
        </authorList>
    </citation>
    <scope>NUCLEOTIDE SEQUENCE</scope>
</reference>